<reference evidence="1" key="1">
    <citation type="journal article" date="2014" name="Int. J. Syst. Evol. Microbiol.">
        <title>Complete genome sequence of Corynebacterium casei LMG S-19264T (=DSM 44701T), isolated from a smear-ripened cheese.</title>
        <authorList>
            <consortium name="US DOE Joint Genome Institute (JGI-PGF)"/>
            <person name="Walter F."/>
            <person name="Albersmeier A."/>
            <person name="Kalinowski J."/>
            <person name="Ruckert C."/>
        </authorList>
    </citation>
    <scope>NUCLEOTIDE SEQUENCE</scope>
    <source>
        <strain evidence="1">CGMCC 1.15254</strain>
    </source>
</reference>
<dbReference type="Gene3D" id="2.30.110.10">
    <property type="entry name" value="Electron Transport, Fmn-binding Protein, Chain A"/>
    <property type="match status" value="1"/>
</dbReference>
<dbReference type="PANTHER" id="PTHR34071">
    <property type="entry name" value="5-NITROIMIDAZOLE ANTIBIOTICS RESISTANCE PROTEIN, NIMA-FAMILY-RELATED PROTEIN-RELATED"/>
    <property type="match status" value="1"/>
</dbReference>
<evidence type="ECO:0000313" key="2">
    <source>
        <dbReference type="Proteomes" id="UP000632498"/>
    </source>
</evidence>
<reference evidence="1" key="2">
    <citation type="submission" date="2020-09" db="EMBL/GenBank/DDBJ databases">
        <authorList>
            <person name="Sun Q."/>
            <person name="Zhou Y."/>
        </authorList>
    </citation>
    <scope>NUCLEOTIDE SEQUENCE</scope>
    <source>
        <strain evidence="1">CGMCC 1.15254</strain>
    </source>
</reference>
<protein>
    <submittedName>
        <fullName evidence="1">Flavin-nucleotide-binding protein</fullName>
    </submittedName>
</protein>
<dbReference type="Proteomes" id="UP000632498">
    <property type="component" value="Unassembled WGS sequence"/>
</dbReference>
<dbReference type="PANTHER" id="PTHR34071:SF2">
    <property type="entry name" value="FLAVIN-NUCLEOTIDE-BINDING PROTEIN"/>
    <property type="match status" value="1"/>
</dbReference>
<dbReference type="InterPro" id="IPR024747">
    <property type="entry name" value="Pyridox_Oxase-rel"/>
</dbReference>
<dbReference type="AlphaFoldDB" id="A0A917C1P1"/>
<gene>
    <name evidence="1" type="ORF">GCM10011332_22160</name>
</gene>
<dbReference type="Pfam" id="PF12900">
    <property type="entry name" value="Pyridox_ox_2"/>
    <property type="match status" value="1"/>
</dbReference>
<evidence type="ECO:0000313" key="1">
    <source>
        <dbReference type="EMBL" id="GGF67623.1"/>
    </source>
</evidence>
<proteinExistence type="predicted"/>
<comment type="caution">
    <text evidence="1">The sequence shown here is derived from an EMBL/GenBank/DDBJ whole genome shotgun (WGS) entry which is preliminary data.</text>
</comment>
<dbReference type="EMBL" id="BMHV01000015">
    <property type="protein sequence ID" value="GGF67623.1"/>
    <property type="molecule type" value="Genomic_DNA"/>
</dbReference>
<accession>A0A917C1P1</accession>
<organism evidence="1 2">
    <name type="scientific">Terasakiella brassicae</name>
    <dbReference type="NCBI Taxonomy" id="1634917"/>
    <lineage>
        <taxon>Bacteria</taxon>
        <taxon>Pseudomonadati</taxon>
        <taxon>Pseudomonadota</taxon>
        <taxon>Alphaproteobacteria</taxon>
        <taxon>Rhodospirillales</taxon>
        <taxon>Terasakiellaceae</taxon>
        <taxon>Terasakiella</taxon>
    </lineage>
</organism>
<dbReference type="RefSeq" id="WP_229734326.1">
    <property type="nucleotide sequence ID" value="NZ_BMHV01000015.1"/>
</dbReference>
<name>A0A917C1P1_9PROT</name>
<keyword evidence="2" id="KW-1185">Reference proteome</keyword>
<dbReference type="InterPro" id="IPR012349">
    <property type="entry name" value="Split_barrel_FMN-bd"/>
</dbReference>
<dbReference type="SUPFAM" id="SSF50475">
    <property type="entry name" value="FMN-binding split barrel"/>
    <property type="match status" value="1"/>
</dbReference>
<sequence length="206" mass="23378">MSEFPITKRTTLKRGHKRANHQSEVIHAILDEAYLCHVGAKMGDRPMVQPTIHWRDGNKLYIHGSSKNGLFQTLIEGEEACINVTLLDGLVMARSSFHHSANYRSVIIFSKAQHIIEPEEKLRLLNLMIMKITPERYDDIREPNDNELKATAVLEFDITESSAKIRTGPPVDDEEDYALPVWAGVIPLSLQKGAPINDPRWENDLN</sequence>